<dbReference type="InterPro" id="IPR001841">
    <property type="entry name" value="Znf_RING"/>
</dbReference>
<dbReference type="EC" id="2.3.2.27" evidence="2"/>
<evidence type="ECO:0000256" key="9">
    <source>
        <dbReference type="SAM" id="MobiDB-lite"/>
    </source>
</evidence>
<dbReference type="GO" id="GO:0008270">
    <property type="term" value="F:zinc ion binding"/>
    <property type="evidence" value="ECO:0007669"/>
    <property type="project" value="UniProtKB-KW"/>
</dbReference>
<feature type="compositionally biased region" description="Polar residues" evidence="9">
    <location>
        <begin position="32"/>
        <end position="44"/>
    </location>
</feature>
<reference evidence="11" key="1">
    <citation type="submission" date="2021-01" db="UniProtKB">
        <authorList>
            <consortium name="EnsemblPlants"/>
        </authorList>
    </citation>
    <scope>IDENTIFICATION</scope>
</reference>
<comment type="catalytic activity">
    <reaction evidence="1">
        <text>S-ubiquitinyl-[E2 ubiquitin-conjugating enzyme]-L-cysteine + [acceptor protein]-L-lysine = [E2 ubiquitin-conjugating enzyme]-L-cysteine + N(6)-ubiquitinyl-[acceptor protein]-L-lysine.</text>
        <dbReference type="EC" id="2.3.2.27"/>
    </reaction>
</comment>
<evidence type="ECO:0000256" key="6">
    <source>
        <dbReference type="ARBA" id="ARBA00022786"/>
    </source>
</evidence>
<dbReference type="EnsemblPlants" id="Kaladp0442s0037.1.v1.1">
    <property type="protein sequence ID" value="Kaladp0442s0037.1.v1.1"/>
    <property type="gene ID" value="Kaladp0442s0037.v1.1"/>
</dbReference>
<dbReference type="PROSITE" id="PS50089">
    <property type="entry name" value="ZF_RING_2"/>
    <property type="match status" value="1"/>
</dbReference>
<evidence type="ECO:0000256" key="7">
    <source>
        <dbReference type="ARBA" id="ARBA00022833"/>
    </source>
</evidence>
<feature type="domain" description="RING-type" evidence="10">
    <location>
        <begin position="291"/>
        <end position="332"/>
    </location>
</feature>
<proteinExistence type="predicted"/>
<dbReference type="GO" id="GO:0061630">
    <property type="term" value="F:ubiquitin protein ligase activity"/>
    <property type="evidence" value="ECO:0007669"/>
    <property type="project" value="UniProtKB-EC"/>
</dbReference>
<dbReference type="AlphaFoldDB" id="A0A7N0VC33"/>
<dbReference type="InterPro" id="IPR045191">
    <property type="entry name" value="MBR1/2-like"/>
</dbReference>
<feature type="region of interest" description="Disordered" evidence="9">
    <location>
        <begin position="1"/>
        <end position="44"/>
    </location>
</feature>
<keyword evidence="6" id="KW-0833">Ubl conjugation pathway</keyword>
<name>A0A7N0VC33_KALFE</name>
<sequence>MACSAEISTSTHHTISHRHRPISDSIPPPNPRTRSSNAGQDPGRQTISALIGRKEKEGGIGKSKFVFGGLGCVSSTASPVSAPEVIRTAADWEVRRKKVRRRSKGKKAAAAAAREGISADVCCGPGIGFAADAALVDCVDSRRPIGSRTSHRQRSTVTRAPAPMPFEDVSVLDYGAAFTNVQVQPEVLDMSSGRQIHRLHRRTPGGLPEILMLESSSSPGRSFGLYDRFGGWRLDVDSMSYEELLALGDRIGYVGTGLREEEIHKCIRKTKHSVALESLPLLLPDNKDWSCSICQEGFAEKDEVGKLECNHLYHVHCIKQWLLQKNACPVCKAAAAAAAPPHMAEQPH</sequence>
<evidence type="ECO:0000256" key="4">
    <source>
        <dbReference type="ARBA" id="ARBA00022723"/>
    </source>
</evidence>
<evidence type="ECO:0000313" key="11">
    <source>
        <dbReference type="EnsemblPlants" id="Kaladp0442s0037.2.v1.1"/>
    </source>
</evidence>
<dbReference type="SUPFAM" id="SSF57850">
    <property type="entry name" value="RING/U-box"/>
    <property type="match status" value="1"/>
</dbReference>
<dbReference type="Pfam" id="PF13639">
    <property type="entry name" value="zf-RING_2"/>
    <property type="match status" value="1"/>
</dbReference>
<evidence type="ECO:0000259" key="10">
    <source>
        <dbReference type="PROSITE" id="PS50089"/>
    </source>
</evidence>
<evidence type="ECO:0000256" key="8">
    <source>
        <dbReference type="PROSITE-ProRule" id="PRU00175"/>
    </source>
</evidence>
<dbReference type="Gramene" id="Kaladp0442s0037.1.v1.1">
    <property type="protein sequence ID" value="Kaladp0442s0037.1.v1.1"/>
    <property type="gene ID" value="Kaladp0442s0037.v1.1"/>
</dbReference>
<dbReference type="SMART" id="SM00184">
    <property type="entry name" value="RING"/>
    <property type="match status" value="1"/>
</dbReference>
<keyword evidence="4" id="KW-0479">Metal-binding</keyword>
<dbReference type="InterPro" id="IPR013083">
    <property type="entry name" value="Znf_RING/FYVE/PHD"/>
</dbReference>
<dbReference type="OMA" id="GIYDQYQ"/>
<dbReference type="Gene3D" id="3.30.40.10">
    <property type="entry name" value="Zinc/RING finger domain, C3HC4 (zinc finger)"/>
    <property type="match status" value="1"/>
</dbReference>
<dbReference type="EnsemblPlants" id="Kaladp0442s0037.3.v1.1">
    <property type="protein sequence ID" value="Kaladp0442s0037.3.v1.1"/>
    <property type="gene ID" value="Kaladp0442s0037.v1.1"/>
</dbReference>
<organism evidence="11 12">
    <name type="scientific">Kalanchoe fedtschenkoi</name>
    <name type="common">Lavender scallops</name>
    <name type="synonym">South American air plant</name>
    <dbReference type="NCBI Taxonomy" id="63787"/>
    <lineage>
        <taxon>Eukaryota</taxon>
        <taxon>Viridiplantae</taxon>
        <taxon>Streptophyta</taxon>
        <taxon>Embryophyta</taxon>
        <taxon>Tracheophyta</taxon>
        <taxon>Spermatophyta</taxon>
        <taxon>Magnoliopsida</taxon>
        <taxon>eudicotyledons</taxon>
        <taxon>Gunneridae</taxon>
        <taxon>Pentapetalae</taxon>
        <taxon>Saxifragales</taxon>
        <taxon>Crassulaceae</taxon>
        <taxon>Kalanchoe</taxon>
    </lineage>
</organism>
<dbReference type="Gramene" id="Kaladp0442s0037.3.v1.1">
    <property type="protein sequence ID" value="Kaladp0442s0037.3.v1.1"/>
    <property type="gene ID" value="Kaladp0442s0037.v1.1"/>
</dbReference>
<keyword evidence="12" id="KW-1185">Reference proteome</keyword>
<evidence type="ECO:0000256" key="5">
    <source>
        <dbReference type="ARBA" id="ARBA00022771"/>
    </source>
</evidence>
<dbReference type="EnsemblPlants" id="Kaladp0442s0037.2.v1.1">
    <property type="protein sequence ID" value="Kaladp0442s0037.2.v1.1"/>
    <property type="gene ID" value="Kaladp0442s0037.v1.1"/>
</dbReference>
<dbReference type="PANTHER" id="PTHR22937">
    <property type="entry name" value="E3 UBIQUITIN-PROTEIN LIGASE RNF165"/>
    <property type="match status" value="1"/>
</dbReference>
<dbReference type="PANTHER" id="PTHR22937:SF122">
    <property type="entry name" value="RING-TYPE E3 UBIQUITIN TRANSFERASE"/>
    <property type="match status" value="1"/>
</dbReference>
<evidence type="ECO:0000256" key="2">
    <source>
        <dbReference type="ARBA" id="ARBA00012483"/>
    </source>
</evidence>
<protein>
    <recommendedName>
        <fullName evidence="2">RING-type E3 ubiquitin transferase</fullName>
        <ecNumber evidence="2">2.3.2.27</ecNumber>
    </recommendedName>
</protein>
<dbReference type="Proteomes" id="UP000594263">
    <property type="component" value="Unplaced"/>
</dbReference>
<dbReference type="Gramene" id="Kaladp0442s0037.2.v1.1">
    <property type="protein sequence ID" value="Kaladp0442s0037.2.v1.1"/>
    <property type="gene ID" value="Kaladp0442s0037.v1.1"/>
</dbReference>
<keyword evidence="7" id="KW-0862">Zinc</keyword>
<evidence type="ECO:0000313" key="12">
    <source>
        <dbReference type="Proteomes" id="UP000594263"/>
    </source>
</evidence>
<evidence type="ECO:0000256" key="1">
    <source>
        <dbReference type="ARBA" id="ARBA00000900"/>
    </source>
</evidence>
<accession>A0A7N0VC33</accession>
<evidence type="ECO:0000256" key="3">
    <source>
        <dbReference type="ARBA" id="ARBA00022679"/>
    </source>
</evidence>
<keyword evidence="3" id="KW-0808">Transferase</keyword>
<keyword evidence="5 8" id="KW-0863">Zinc-finger</keyword>